<dbReference type="EMBL" id="VIWW01000001">
    <property type="protein sequence ID" value="TWG04868.1"/>
    <property type="molecule type" value="Genomic_DNA"/>
</dbReference>
<proteinExistence type="predicted"/>
<evidence type="ECO:0000313" key="3">
    <source>
        <dbReference type="Proteomes" id="UP000318186"/>
    </source>
</evidence>
<reference evidence="2 3" key="1">
    <citation type="submission" date="2019-06" db="EMBL/GenBank/DDBJ databases">
        <title>Sequencing the genomes of 1000 actinobacteria strains.</title>
        <authorList>
            <person name="Klenk H.-P."/>
        </authorList>
    </citation>
    <scope>NUCLEOTIDE SEQUENCE [LARGE SCALE GENOMIC DNA]</scope>
    <source>
        <strain evidence="2 3">DSM 42059</strain>
    </source>
</reference>
<accession>A0A561UZR7</accession>
<gene>
    <name evidence="2" type="ORF">FHX80_113340</name>
</gene>
<comment type="caution">
    <text evidence="2">The sequence shown here is derived from an EMBL/GenBank/DDBJ whole genome shotgun (WGS) entry which is preliminary data.</text>
</comment>
<feature type="signal peptide" evidence="1">
    <location>
        <begin position="1"/>
        <end position="18"/>
    </location>
</feature>
<dbReference type="RefSeq" id="WP_244318305.1">
    <property type="nucleotide sequence ID" value="NZ_VIWW01000001.1"/>
</dbReference>
<name>A0A561UZR7_9ACTN</name>
<protein>
    <submittedName>
        <fullName evidence="2">Uncharacterized protein</fullName>
    </submittedName>
</protein>
<organism evidence="2 3">
    <name type="scientific">Streptomyces brevispora</name>
    <dbReference type="NCBI Taxonomy" id="887462"/>
    <lineage>
        <taxon>Bacteria</taxon>
        <taxon>Bacillati</taxon>
        <taxon>Actinomycetota</taxon>
        <taxon>Actinomycetes</taxon>
        <taxon>Kitasatosporales</taxon>
        <taxon>Streptomycetaceae</taxon>
        <taxon>Streptomyces</taxon>
    </lineage>
</organism>
<dbReference type="PROSITE" id="PS51257">
    <property type="entry name" value="PROKAR_LIPOPROTEIN"/>
    <property type="match status" value="1"/>
</dbReference>
<evidence type="ECO:0000313" key="2">
    <source>
        <dbReference type="EMBL" id="TWG04868.1"/>
    </source>
</evidence>
<dbReference type="Proteomes" id="UP000318186">
    <property type="component" value="Unassembled WGS sequence"/>
</dbReference>
<feature type="chain" id="PRO_5039080565" evidence="1">
    <location>
        <begin position="19"/>
        <end position="176"/>
    </location>
</feature>
<dbReference type="AlphaFoldDB" id="A0A561UZR7"/>
<evidence type="ECO:0000256" key="1">
    <source>
        <dbReference type="SAM" id="SignalP"/>
    </source>
</evidence>
<sequence>MWSTTSRPVFRHAVGAVAAVMALATTSGCTVPIDAVAGISVTADGHLLGVMMVCGHHIDGATLYVHSAEVNKTVTVGSWTADRPLTAGLAIWSLESPAAGWTATRPLTPLTAKTAYALYGWTTDNSWSSGNVSFTLADRDRLTPGNVRYDNISGEGDKSEITVPLADFEARACQNT</sequence>
<keyword evidence="1" id="KW-0732">Signal</keyword>